<keyword evidence="2" id="KW-0677">Repeat</keyword>
<reference evidence="4" key="1">
    <citation type="journal article" date="2020" name="Nat. Ecol. Evol.">
        <title>Deeply conserved synteny resolves early events in vertebrate evolution.</title>
        <authorList>
            <person name="Simakov O."/>
            <person name="Marletaz F."/>
            <person name="Yue J.X."/>
            <person name="O'Connell B."/>
            <person name="Jenkins J."/>
            <person name="Brandt A."/>
            <person name="Calef R."/>
            <person name="Tung C.H."/>
            <person name="Huang T.K."/>
            <person name="Schmutz J."/>
            <person name="Satoh N."/>
            <person name="Yu J.K."/>
            <person name="Putnam N.H."/>
            <person name="Green R.E."/>
            <person name="Rokhsar D.S."/>
        </authorList>
    </citation>
    <scope>NUCLEOTIDE SEQUENCE [LARGE SCALE GENOMIC DNA]</scope>
    <source>
        <strain evidence="4">S238N-H82</strain>
    </source>
</reference>
<feature type="domain" description="BTB" evidence="3">
    <location>
        <begin position="99"/>
        <end position="165"/>
    </location>
</feature>
<evidence type="ECO:0000313" key="4">
    <source>
        <dbReference type="Proteomes" id="UP000001554"/>
    </source>
</evidence>
<evidence type="ECO:0000259" key="3">
    <source>
        <dbReference type="PROSITE" id="PS50097"/>
    </source>
</evidence>
<dbReference type="Pfam" id="PF07707">
    <property type="entry name" value="BACK"/>
    <property type="match status" value="1"/>
</dbReference>
<dbReference type="SUPFAM" id="SSF117281">
    <property type="entry name" value="Kelch motif"/>
    <property type="match status" value="1"/>
</dbReference>
<dbReference type="PROSITE" id="PS50097">
    <property type="entry name" value="BTB"/>
    <property type="match status" value="1"/>
</dbReference>
<dbReference type="Gene3D" id="2.120.10.80">
    <property type="entry name" value="Kelch-type beta propeller"/>
    <property type="match status" value="1"/>
</dbReference>
<keyword evidence="4" id="KW-1185">Reference proteome</keyword>
<dbReference type="GO" id="GO:0031463">
    <property type="term" value="C:Cul3-RING ubiquitin ligase complex"/>
    <property type="evidence" value="ECO:0000318"/>
    <property type="project" value="GO_Central"/>
</dbReference>
<dbReference type="Proteomes" id="UP000001554">
    <property type="component" value="Chromosome 8"/>
</dbReference>
<dbReference type="InterPro" id="IPR011333">
    <property type="entry name" value="SKP1/BTB/POZ_sf"/>
</dbReference>
<dbReference type="InterPro" id="IPR006652">
    <property type="entry name" value="Kelch_1"/>
</dbReference>
<dbReference type="PANTHER" id="PTHR24412">
    <property type="entry name" value="KELCH PROTEIN"/>
    <property type="match status" value="1"/>
</dbReference>
<gene>
    <name evidence="5" type="primary">LOC118421843</name>
</gene>
<dbReference type="InterPro" id="IPR011705">
    <property type="entry name" value="BACK"/>
</dbReference>
<dbReference type="GeneID" id="118421843"/>
<evidence type="ECO:0000256" key="1">
    <source>
        <dbReference type="ARBA" id="ARBA00022441"/>
    </source>
</evidence>
<evidence type="ECO:0000256" key="2">
    <source>
        <dbReference type="ARBA" id="ARBA00022737"/>
    </source>
</evidence>
<proteinExistence type="predicted"/>
<keyword evidence="1" id="KW-0880">Kelch repeat</keyword>
<dbReference type="Gene3D" id="3.30.710.10">
    <property type="entry name" value="Potassium Channel Kv1.1, Chain A"/>
    <property type="match status" value="1"/>
</dbReference>
<dbReference type="InterPro" id="IPR015915">
    <property type="entry name" value="Kelch-typ_b-propeller"/>
</dbReference>
<dbReference type="InterPro" id="IPR000210">
    <property type="entry name" value="BTB/POZ_dom"/>
</dbReference>
<evidence type="ECO:0000313" key="5">
    <source>
        <dbReference type="RefSeq" id="XP_035685237.1"/>
    </source>
</evidence>
<dbReference type="RefSeq" id="XP_035685237.1">
    <property type="nucleotide sequence ID" value="XM_035829344.1"/>
</dbReference>
<dbReference type="Pfam" id="PF01344">
    <property type="entry name" value="Kelch_1"/>
    <property type="match status" value="1"/>
</dbReference>
<dbReference type="GO" id="GO:1990756">
    <property type="term" value="F:ubiquitin-like ligase-substrate adaptor activity"/>
    <property type="evidence" value="ECO:0000318"/>
    <property type="project" value="GO_Central"/>
</dbReference>
<dbReference type="SMART" id="SM00612">
    <property type="entry name" value="Kelch"/>
    <property type="match status" value="1"/>
</dbReference>
<dbReference type="SUPFAM" id="SSF54695">
    <property type="entry name" value="POZ domain"/>
    <property type="match status" value="1"/>
</dbReference>
<accession>A0A9J7LLU5</accession>
<dbReference type="PANTHER" id="PTHR24412:SF272">
    <property type="entry name" value="KELCH-LIKE PROTEIN DIABLO"/>
    <property type="match status" value="1"/>
</dbReference>
<organism evidence="4 5">
    <name type="scientific">Branchiostoma floridae</name>
    <name type="common">Florida lancelet</name>
    <name type="synonym">Amphioxus</name>
    <dbReference type="NCBI Taxonomy" id="7739"/>
    <lineage>
        <taxon>Eukaryota</taxon>
        <taxon>Metazoa</taxon>
        <taxon>Chordata</taxon>
        <taxon>Cephalochordata</taxon>
        <taxon>Leptocardii</taxon>
        <taxon>Amphioxiformes</taxon>
        <taxon>Branchiostomatidae</taxon>
        <taxon>Branchiostoma</taxon>
    </lineage>
</organism>
<dbReference type="Gene3D" id="1.25.40.420">
    <property type="match status" value="1"/>
</dbReference>
<sequence length="699" mass="79034">MLRGYDSSADDYDTVTSSFSEDCHGYDFDDYVPMPSRYTLLPPPRNRDYRQSAHSLTHASQLTTRLTILRDGPGDFVNYAQGRELVADLASHRQTGDFIDVVVQVGDREFPCHRAVLGTTPYFKTMFSSNLAESSSKVIQLHGIDANSFSKVLDFLYTGEIIICKDDVQDILQTGHMLLCERILPYCCMFIQANLCPSNCLGVMRLADMYGLSDLNNSSRNMAVSNLFDVTQGEEFLSLSLQELLDLLEDKYLNVTRRNEADVVQSVIRWLDHVPESRQTAVVRILKQTHLTCVRVRMIKELELLPVIPCESADEECLTKIIEAQNKQLLCRQLAVAAKGEEAKSSPRREISVDLAIIVGGWKAVRKPHLHDEHPAPGIVQPSPLQSIICLDPASRQYYHITDLPTTVAGYMSVACAGKYLYVTGGRVHPLVGEGAHTAPSRQAFRYDFKSDIWVRLPDMPRGRAEHHSVAVAGKLLLVGGDVEDSSLVTMDCYYPPYTRWMKLPKIGGKVYIRTGYTQSSDLYIFDAENNTLHKGHCFEWNFLRALCESSYCYYHGQKDIVDTIGHYKFQLFGYQTLGGQRRRWRPPLSRSAYLGWREEPRKRQTPSPWGYSPAVPPRSSSLGLWEEQTELELPSTFSADPGESQTPRVQTPLPFALFGYSFLQTQKNRVAWHSRDLTVVEMQEMDCKKTEGSESESA</sequence>
<protein>
    <submittedName>
        <fullName evidence="5">Kelch-like protein 3</fullName>
    </submittedName>
</protein>
<reference evidence="5" key="2">
    <citation type="submission" date="2025-08" db="UniProtKB">
        <authorList>
            <consortium name="RefSeq"/>
        </authorList>
    </citation>
    <scope>IDENTIFICATION</scope>
    <source>
        <strain evidence="5">S238N-H82</strain>
        <tissue evidence="5">Testes</tissue>
    </source>
</reference>
<dbReference type="Pfam" id="PF00651">
    <property type="entry name" value="BTB"/>
    <property type="match status" value="1"/>
</dbReference>
<dbReference type="GO" id="GO:0043161">
    <property type="term" value="P:proteasome-mediated ubiquitin-dependent protein catabolic process"/>
    <property type="evidence" value="ECO:0000318"/>
    <property type="project" value="GO_Central"/>
</dbReference>
<dbReference type="KEGG" id="bfo:118421843"/>
<dbReference type="AlphaFoldDB" id="A0A9J7LLU5"/>
<dbReference type="SMART" id="SM00225">
    <property type="entry name" value="BTB"/>
    <property type="match status" value="1"/>
</dbReference>
<dbReference type="GO" id="GO:0005737">
    <property type="term" value="C:cytoplasm"/>
    <property type="evidence" value="ECO:0000318"/>
    <property type="project" value="GO_Central"/>
</dbReference>
<name>A0A9J7LLU5_BRAFL</name>
<dbReference type="OrthoDB" id="6359816at2759"/>
<dbReference type="SMART" id="SM00875">
    <property type="entry name" value="BACK"/>
    <property type="match status" value="1"/>
</dbReference>